<keyword evidence="1" id="KW-0732">Signal</keyword>
<dbReference type="Proteomes" id="UP000077885">
    <property type="component" value="Unassembled WGS sequence"/>
</dbReference>
<dbReference type="Pfam" id="PF14559">
    <property type="entry name" value="TPR_19"/>
    <property type="match status" value="1"/>
</dbReference>
<dbReference type="OrthoDB" id="9152587at2"/>
<organism evidence="2 3">
    <name type="scientific">Eikenella longinqua</name>
    <dbReference type="NCBI Taxonomy" id="1795827"/>
    <lineage>
        <taxon>Bacteria</taxon>
        <taxon>Pseudomonadati</taxon>
        <taxon>Pseudomonadota</taxon>
        <taxon>Betaproteobacteria</taxon>
        <taxon>Neisseriales</taxon>
        <taxon>Neisseriaceae</taxon>
        <taxon>Eikenella</taxon>
    </lineage>
</organism>
<reference evidence="3" key="1">
    <citation type="submission" date="2016-05" db="EMBL/GenBank/DDBJ databases">
        <title>Draft genome of Corynebacterium afermentans subsp. afermentans LCDC 88199T.</title>
        <authorList>
            <person name="Bernier A.-M."/>
            <person name="Bernard K."/>
        </authorList>
    </citation>
    <scope>NUCLEOTIDE SEQUENCE [LARGE SCALE GENOMIC DNA]</scope>
    <source>
        <strain evidence="3">NML02-A-017</strain>
    </source>
</reference>
<gene>
    <name evidence="2" type="ORF">A7P95_08265</name>
</gene>
<dbReference type="InterPro" id="IPR011990">
    <property type="entry name" value="TPR-like_helical_dom_sf"/>
</dbReference>
<accession>A0A1A9RWA7</accession>
<dbReference type="Gene3D" id="1.25.40.10">
    <property type="entry name" value="Tetratricopeptide repeat domain"/>
    <property type="match status" value="1"/>
</dbReference>
<dbReference type="AlphaFoldDB" id="A0A1A9RWA7"/>
<proteinExistence type="predicted"/>
<keyword evidence="3" id="KW-1185">Reference proteome</keyword>
<evidence type="ECO:0000313" key="2">
    <source>
        <dbReference type="EMBL" id="OAM26743.1"/>
    </source>
</evidence>
<evidence type="ECO:0008006" key="4">
    <source>
        <dbReference type="Google" id="ProtNLM"/>
    </source>
</evidence>
<dbReference type="RefSeq" id="WP_067593842.1">
    <property type="nucleotide sequence ID" value="NZ_LXSL01000028.1"/>
</dbReference>
<comment type="caution">
    <text evidence="2">The sequence shown here is derived from an EMBL/GenBank/DDBJ whole genome shotgun (WGS) entry which is preliminary data.</text>
</comment>
<feature type="signal peptide" evidence="1">
    <location>
        <begin position="1"/>
        <end position="19"/>
    </location>
</feature>
<name>A0A1A9RWA7_9NEIS</name>
<feature type="chain" id="PRO_5008396250" description="Tetratrico peptide repeat group 5 domain-containing protein" evidence="1">
    <location>
        <begin position="20"/>
        <end position="265"/>
    </location>
</feature>
<protein>
    <recommendedName>
        <fullName evidence="4">Tetratrico peptide repeat group 5 domain-containing protein</fullName>
    </recommendedName>
</protein>
<evidence type="ECO:0000313" key="3">
    <source>
        <dbReference type="Proteomes" id="UP000077885"/>
    </source>
</evidence>
<dbReference type="EMBL" id="LXSL01000028">
    <property type="protein sequence ID" value="OAM26743.1"/>
    <property type="molecule type" value="Genomic_DNA"/>
</dbReference>
<evidence type="ECO:0000256" key="1">
    <source>
        <dbReference type="SAM" id="SignalP"/>
    </source>
</evidence>
<sequence length="265" mass="29289">MKNYLTAVLLAVYSAAALAVPYPPLNPESLVSGSPEHPPITVNLPALRHAFDNLAVHAGSYPIHFDNDADRRRAIADLRPIGVLLDSLIENNTPRPGTVPHSDYLSLLQMRARLNWMGHNLDQPGYAYRAEADYNRLLTLAPAAAKPAIQGEFGAFFASSARTERAIPLLRAAYQAGHKERGLDLATALLTQNKRSEALPLLREYARRFPQDPRGQAILNAVNTAAWKRTHHTPAACAASPNSTRVKPHIKHRLPENELREFLRS</sequence>
<dbReference type="STRING" id="1795827.A7P95_08265"/>